<protein>
    <submittedName>
        <fullName evidence="1">YdcF family protein</fullName>
    </submittedName>
</protein>
<dbReference type="EMBL" id="SEHH01000013">
    <property type="protein sequence ID" value="TBX51941.1"/>
    <property type="molecule type" value="Genomic_DNA"/>
</dbReference>
<dbReference type="RefSeq" id="WP_033611239.1">
    <property type="nucleotide sequence ID" value="NZ_CP013130.1"/>
</dbReference>
<dbReference type="Gene3D" id="3.40.50.620">
    <property type="entry name" value="HUPs"/>
    <property type="match status" value="1"/>
</dbReference>
<dbReference type="PANTHER" id="PTHR30336:SF18">
    <property type="entry name" value="MEMBRANE PROTEIN"/>
    <property type="match status" value="1"/>
</dbReference>
<dbReference type="GO" id="GO:0005886">
    <property type="term" value="C:plasma membrane"/>
    <property type="evidence" value="ECO:0007669"/>
    <property type="project" value="TreeGrafter"/>
</dbReference>
<dbReference type="GO" id="GO:0000270">
    <property type="term" value="P:peptidoglycan metabolic process"/>
    <property type="evidence" value="ECO:0007669"/>
    <property type="project" value="TreeGrafter"/>
</dbReference>
<accession>A0A370A750</accession>
<dbReference type="InterPro" id="IPR014729">
    <property type="entry name" value="Rossmann-like_a/b/a_fold"/>
</dbReference>
<proteinExistence type="predicted"/>
<dbReference type="Pfam" id="PF02698">
    <property type="entry name" value="DUF218"/>
    <property type="match status" value="1"/>
</dbReference>
<dbReference type="Proteomes" id="UP000292648">
    <property type="component" value="Unassembled WGS sequence"/>
</dbReference>
<evidence type="ECO:0000313" key="2">
    <source>
        <dbReference type="Proteomes" id="UP000292648"/>
    </source>
</evidence>
<reference evidence="1 2" key="1">
    <citation type="submission" date="2019-01" db="EMBL/GenBank/DDBJ databases">
        <title>Draft genome sequence of Lactobacillus paraplantarum OSY-TC318, a Producer of the novel lantibiotic Paraplantaracin TC318.</title>
        <authorList>
            <person name="Hussein W.E."/>
            <person name="Huang E."/>
            <person name="Yousef A.E."/>
        </authorList>
    </citation>
    <scope>NUCLEOTIDE SEQUENCE [LARGE SCALE GENOMIC DNA]</scope>
    <source>
        <strain evidence="1 2">OSY-TC318</strain>
    </source>
</reference>
<dbReference type="KEGG" id="lpx:ASU28_02230"/>
<dbReference type="CDD" id="cd06259">
    <property type="entry name" value="YdcF-like"/>
    <property type="match status" value="1"/>
</dbReference>
<comment type="caution">
    <text evidence="1">The sequence shown here is derived from an EMBL/GenBank/DDBJ whole genome shotgun (WGS) entry which is preliminary data.</text>
</comment>
<organism evidence="1 2">
    <name type="scientific">Lactiplantibacillus paraplantarum</name>
    <dbReference type="NCBI Taxonomy" id="60520"/>
    <lineage>
        <taxon>Bacteria</taxon>
        <taxon>Bacillati</taxon>
        <taxon>Bacillota</taxon>
        <taxon>Bacilli</taxon>
        <taxon>Lactobacillales</taxon>
        <taxon>Lactobacillaceae</taxon>
        <taxon>Lactiplantibacillus</taxon>
    </lineage>
</organism>
<dbReference type="GO" id="GO:0043164">
    <property type="term" value="P:Gram-negative-bacterium-type cell wall biogenesis"/>
    <property type="evidence" value="ECO:0007669"/>
    <property type="project" value="TreeGrafter"/>
</dbReference>
<name>A0A370A750_9LACO</name>
<dbReference type="PANTHER" id="PTHR30336">
    <property type="entry name" value="INNER MEMBRANE PROTEIN, PROBABLE PERMEASE"/>
    <property type="match status" value="1"/>
</dbReference>
<dbReference type="InterPro" id="IPR003848">
    <property type="entry name" value="DUF218"/>
</dbReference>
<gene>
    <name evidence="1" type="ORF">EUZ87_02080</name>
</gene>
<evidence type="ECO:0000313" key="1">
    <source>
        <dbReference type="EMBL" id="TBX51941.1"/>
    </source>
</evidence>
<dbReference type="InterPro" id="IPR051599">
    <property type="entry name" value="Cell_Envelope_Assoc"/>
</dbReference>
<dbReference type="AlphaFoldDB" id="A0A370A750"/>
<sequence>MTPFYWGSLAMVSGLTLQLTDRRHWLTGHLFLIAIIGFLLSAYYRFSSQASPTWQFMLVGAKIAAYTLLPIVILVVGISFVRYSYRLIRKEGWAFHYSLLAIVGGLLVVMLTLSGINLLLWNSRRLWQLLGLALLLTAYFTFSFIAYLLACVTTRLGRRRQIDHIIVLGAGLMPNGQPTRTLAYRLQAAAKYYYQQRARYHQPVTIIVSGGQGADEVMAESTAMRQYLIDRGVPRDTIQEENQSTSTIENLQFSHTLIVRQQPFYRAVIVTSGYHVLRANIFARQLHLDLIGIGARTPLYYLPFAMFREYLALIVMYRWANLAVVLSLAVCYVAALVRLI</sequence>